<dbReference type="EMBL" id="ABCS01000065">
    <property type="protein sequence ID" value="EDM76455.1"/>
    <property type="molecule type" value="Genomic_DNA"/>
</dbReference>
<feature type="chain" id="PRO_5002697309" evidence="1">
    <location>
        <begin position="24"/>
        <end position="582"/>
    </location>
</feature>
<dbReference type="PANTHER" id="PTHR12697">
    <property type="entry name" value="PBS LYASE HEAT-LIKE PROTEIN"/>
    <property type="match status" value="1"/>
</dbReference>
<dbReference type="STRING" id="391625.PPSIR1_24019"/>
<protein>
    <submittedName>
        <fullName evidence="2">LigA</fullName>
    </submittedName>
</protein>
<dbReference type="InterPro" id="IPR004155">
    <property type="entry name" value="PBS_lyase_HEAT"/>
</dbReference>
<dbReference type="SMART" id="SM00567">
    <property type="entry name" value="EZ_HEAT"/>
    <property type="match status" value="5"/>
</dbReference>
<dbReference type="Proteomes" id="UP000005801">
    <property type="component" value="Unassembled WGS sequence"/>
</dbReference>
<dbReference type="eggNOG" id="COG1413">
    <property type="taxonomic scope" value="Bacteria"/>
</dbReference>
<evidence type="ECO:0000256" key="1">
    <source>
        <dbReference type="SAM" id="SignalP"/>
    </source>
</evidence>
<dbReference type="RefSeq" id="WP_006974439.1">
    <property type="nucleotide sequence ID" value="NZ_ABCS01000065.1"/>
</dbReference>
<proteinExistence type="predicted"/>
<dbReference type="Pfam" id="PF13646">
    <property type="entry name" value="HEAT_2"/>
    <property type="match status" value="1"/>
</dbReference>
<organism evidence="2 3">
    <name type="scientific">Plesiocystis pacifica SIR-1</name>
    <dbReference type="NCBI Taxonomy" id="391625"/>
    <lineage>
        <taxon>Bacteria</taxon>
        <taxon>Pseudomonadati</taxon>
        <taxon>Myxococcota</taxon>
        <taxon>Polyangia</taxon>
        <taxon>Nannocystales</taxon>
        <taxon>Nannocystaceae</taxon>
        <taxon>Plesiocystis</taxon>
    </lineage>
</organism>
<evidence type="ECO:0000313" key="3">
    <source>
        <dbReference type="Proteomes" id="UP000005801"/>
    </source>
</evidence>
<reference evidence="2 3" key="1">
    <citation type="submission" date="2007-06" db="EMBL/GenBank/DDBJ databases">
        <authorList>
            <person name="Shimkets L."/>
            <person name="Ferriera S."/>
            <person name="Johnson J."/>
            <person name="Kravitz S."/>
            <person name="Beeson K."/>
            <person name="Sutton G."/>
            <person name="Rogers Y.-H."/>
            <person name="Friedman R."/>
            <person name="Frazier M."/>
            <person name="Venter J.C."/>
        </authorList>
    </citation>
    <scope>NUCLEOTIDE SEQUENCE [LARGE SCALE GENOMIC DNA]</scope>
    <source>
        <strain evidence="2 3">SIR-1</strain>
    </source>
</reference>
<dbReference type="SUPFAM" id="SSF48371">
    <property type="entry name" value="ARM repeat"/>
    <property type="match status" value="1"/>
</dbReference>
<dbReference type="OrthoDB" id="9812352at2"/>
<keyword evidence="3" id="KW-1185">Reference proteome</keyword>
<keyword evidence="1" id="KW-0732">Signal</keyword>
<dbReference type="GO" id="GO:0016491">
    <property type="term" value="F:oxidoreductase activity"/>
    <property type="evidence" value="ECO:0007669"/>
    <property type="project" value="TreeGrafter"/>
</dbReference>
<dbReference type="Pfam" id="PF03130">
    <property type="entry name" value="HEAT_PBS"/>
    <property type="match status" value="2"/>
</dbReference>
<accession>A6GCJ8</accession>
<sequence length="582" mass="61961">MRKYVLRPLFAALLAVSVASTVACKQGDPNALETHVKKLDDEAARSEAFNQLERIVSGIVTDPEDPRRKEFAEKVLPKFEEIWDGAEPYREQMLTMALQMERPEAAGIWSKAVVTDGSAEGHKQALLALQGVRVANATGAAGAIVAEFKNLSDNPSKDMGAGQEGALRYEMAKTLGELRAKEAVEPLIAALSMPEEKQPKPVYKAAIDALGQIGDPAAVDALIQVQFAVADAPGTQSIGERAVRALGAIGAPAVPKLIETMEGKNEKVNGVAAEKGVDVQIVQQSAVRILGVIGSADATEGIVAYMPQKDCGEEPEEIDDEEKARGVGLRAFAANSLGYIGDAKAVPALCGCRNATRNPGDLWEITSALGRIGGDEAFACLTDIFTQGYYDPEEAVNSDFKFQIRWEGMRWLVLAAAPGQAGDIKAALEGNDAKVKEEVEKLGWSKGVAVLEECKEDKACYEKVMGDATRDWFEREVAGFNYARMSETGDVAAATALAKAFKTRDAGARMNFAWLTAKVAGESDCQECADALEGVMKAEELTKDMTMQGAWLMARQSIAKVEGGAAAAAAGGDAPAEEKPAE</sequence>
<dbReference type="InterPro" id="IPR011989">
    <property type="entry name" value="ARM-like"/>
</dbReference>
<comment type="caution">
    <text evidence="2">The sequence shown here is derived from an EMBL/GenBank/DDBJ whole genome shotgun (WGS) entry which is preliminary data.</text>
</comment>
<dbReference type="PANTHER" id="PTHR12697:SF5">
    <property type="entry name" value="DEOXYHYPUSINE HYDROXYLASE"/>
    <property type="match status" value="1"/>
</dbReference>
<dbReference type="InterPro" id="IPR016024">
    <property type="entry name" value="ARM-type_fold"/>
</dbReference>
<dbReference type="Gene3D" id="1.25.10.10">
    <property type="entry name" value="Leucine-rich Repeat Variant"/>
    <property type="match status" value="2"/>
</dbReference>
<feature type="signal peptide" evidence="1">
    <location>
        <begin position="1"/>
        <end position="23"/>
    </location>
</feature>
<dbReference type="AlphaFoldDB" id="A6GCJ8"/>
<dbReference type="PROSITE" id="PS51257">
    <property type="entry name" value="PROKAR_LIPOPROTEIN"/>
    <property type="match status" value="1"/>
</dbReference>
<gene>
    <name evidence="2" type="ORF">PPSIR1_24019</name>
</gene>
<evidence type="ECO:0000313" key="2">
    <source>
        <dbReference type="EMBL" id="EDM76455.1"/>
    </source>
</evidence>
<name>A6GCJ8_9BACT</name>